<dbReference type="Pfam" id="PF00289">
    <property type="entry name" value="Biotin_carb_N"/>
    <property type="match status" value="1"/>
</dbReference>
<gene>
    <name evidence="11" type="ORF">C7I84_25105</name>
</gene>
<dbReference type="Gene3D" id="2.40.50.100">
    <property type="match status" value="1"/>
</dbReference>
<dbReference type="AlphaFoldDB" id="A0A2P7RU59"/>
<evidence type="ECO:0000313" key="11">
    <source>
        <dbReference type="EMBL" id="PSJ53729.1"/>
    </source>
</evidence>
<dbReference type="SUPFAM" id="SSF56059">
    <property type="entry name" value="Glutathione synthetase ATP-binding domain-like"/>
    <property type="match status" value="1"/>
</dbReference>
<evidence type="ECO:0000256" key="5">
    <source>
        <dbReference type="ARBA" id="ARBA00022946"/>
    </source>
</evidence>
<evidence type="ECO:0000256" key="1">
    <source>
        <dbReference type="ARBA" id="ARBA00001953"/>
    </source>
</evidence>
<evidence type="ECO:0000256" key="2">
    <source>
        <dbReference type="ARBA" id="ARBA00022598"/>
    </source>
</evidence>
<dbReference type="FunFam" id="3.30.470.20:FF:000028">
    <property type="entry name" value="Methylcrotonoyl-CoA carboxylase subunit alpha, mitochondrial"/>
    <property type="match status" value="1"/>
</dbReference>
<dbReference type="SUPFAM" id="SSF52440">
    <property type="entry name" value="PreATP-grasp domain"/>
    <property type="match status" value="1"/>
</dbReference>
<dbReference type="GO" id="GO:0016874">
    <property type="term" value="F:ligase activity"/>
    <property type="evidence" value="ECO:0007669"/>
    <property type="project" value="UniProtKB-KW"/>
</dbReference>
<keyword evidence="5" id="KW-0809">Transit peptide</keyword>
<dbReference type="InterPro" id="IPR011761">
    <property type="entry name" value="ATP-grasp"/>
</dbReference>
<dbReference type="GO" id="GO:0046872">
    <property type="term" value="F:metal ion binding"/>
    <property type="evidence" value="ECO:0007669"/>
    <property type="project" value="InterPro"/>
</dbReference>
<dbReference type="FunFam" id="3.40.50.20:FF:000010">
    <property type="entry name" value="Propionyl-CoA carboxylase subunit alpha"/>
    <property type="match status" value="1"/>
</dbReference>
<organism evidence="11 12">
    <name type="scientific">Kumtagia ephedrae</name>
    <dbReference type="NCBI Taxonomy" id="2116701"/>
    <lineage>
        <taxon>Bacteria</taxon>
        <taxon>Pseudomonadati</taxon>
        <taxon>Pseudomonadota</taxon>
        <taxon>Alphaproteobacteria</taxon>
        <taxon>Hyphomicrobiales</taxon>
        <taxon>Phyllobacteriaceae</taxon>
        <taxon>Kumtagia</taxon>
    </lineage>
</organism>
<protein>
    <submittedName>
        <fullName evidence="11">3-methylcrotonyl-CoA carboxylase</fullName>
    </submittedName>
</protein>
<dbReference type="FunFam" id="2.40.50.100:FF:000003">
    <property type="entry name" value="Acetyl-CoA carboxylase biotin carboxyl carrier protein"/>
    <property type="match status" value="1"/>
</dbReference>
<keyword evidence="12" id="KW-1185">Reference proteome</keyword>
<name>A0A2P7RU59_9HYPH</name>
<dbReference type="PROSITE" id="PS50979">
    <property type="entry name" value="BC"/>
    <property type="match status" value="1"/>
</dbReference>
<dbReference type="PROSITE" id="PS00188">
    <property type="entry name" value="BIOTIN"/>
    <property type="match status" value="1"/>
</dbReference>
<dbReference type="InterPro" id="IPR005479">
    <property type="entry name" value="CPAse_ATP-bd"/>
</dbReference>
<comment type="caution">
    <text evidence="11">The sequence shown here is derived from an EMBL/GenBank/DDBJ whole genome shotgun (WGS) entry which is preliminary data.</text>
</comment>
<evidence type="ECO:0000256" key="7">
    <source>
        <dbReference type="PROSITE-ProRule" id="PRU00409"/>
    </source>
</evidence>
<dbReference type="Gene3D" id="3.30.470.20">
    <property type="entry name" value="ATP-grasp fold, B domain"/>
    <property type="match status" value="1"/>
</dbReference>
<dbReference type="PROSITE" id="PS50975">
    <property type="entry name" value="ATP_GRASP"/>
    <property type="match status" value="1"/>
</dbReference>
<dbReference type="PANTHER" id="PTHR18866:SF33">
    <property type="entry name" value="METHYLCROTONOYL-COA CARBOXYLASE SUBUNIT ALPHA, MITOCHONDRIAL-RELATED"/>
    <property type="match status" value="1"/>
</dbReference>
<dbReference type="FunFam" id="3.30.1490.20:FF:000003">
    <property type="entry name" value="acetyl-CoA carboxylase isoform X1"/>
    <property type="match status" value="1"/>
</dbReference>
<dbReference type="SUPFAM" id="SSF51246">
    <property type="entry name" value="Rudiment single hybrid motif"/>
    <property type="match status" value="1"/>
</dbReference>
<sequence>MFQKILIANRGEIAVRVMRTARRMGVRTVAVYSDADRRALHVGLADEAVHIGPSPVGESYLRADRIIQAALETGAEAIHPGYGFLSENPDFVDKVTAAGLVFIGPSAKAIRAMGLKDAAKTLMEKAGVPVVPGYHGDTQALVLLATKAREIGYPVLIKARAGGGGKGMRRVDDPDDFADALAGARREAKSAFGDDHVLIEKYVEKPRHIEVQVFGDNLGNAVHLYERDCSAQRRHQKVIEEAPAPGMTEAMRAAMTDAAVKAAKAIRYSGAGTIEFIVDASEGLRPDRFWFMEMNTRLQVEHPVTEMVTGIDLVEWQLRVASGEPLPRAQDEIKLSGHAFEARLYAEDAAKGFLPATGTLHHLSFPDATAAGTALRVETGVGAGDAISPYYDPMIAKLVAHGPDRPGALAALATALEATEVAGSVTNLAFLAALAADADFAAGDVDTGLIGRKQEALTQRPPPDETVVADAALAASGLDERAPSADPWSVLAGYAHFHAAPWRTTLRYGQEEILARIAVEGGTVKVAIEGAAPSLPLEGRVRPKAGGGVVPAVRDATVQPAGKAGSSTAVPTPSVGFADISPSRGERRVVRWPGHVTVFRGAVGYDFIVADPLERSDDAEAAGSMRAPMPGLVKVVRAAAGDAVKKGQPLLVLEAMKMEHTIAAAHDGEIAEIAVEGAQVSEGAVLVRFAE</sequence>
<dbReference type="OrthoDB" id="9763189at2"/>
<evidence type="ECO:0000259" key="9">
    <source>
        <dbReference type="PROSITE" id="PS50975"/>
    </source>
</evidence>
<feature type="domain" description="ATP-grasp" evidence="9">
    <location>
        <begin position="120"/>
        <end position="322"/>
    </location>
</feature>
<dbReference type="GO" id="GO:0005524">
    <property type="term" value="F:ATP binding"/>
    <property type="evidence" value="ECO:0007669"/>
    <property type="project" value="UniProtKB-UniRule"/>
</dbReference>
<dbReference type="InterPro" id="IPR005481">
    <property type="entry name" value="BC-like_N"/>
</dbReference>
<dbReference type="Pfam" id="PF02786">
    <property type="entry name" value="CPSase_L_D2"/>
    <property type="match status" value="1"/>
</dbReference>
<dbReference type="PANTHER" id="PTHR18866">
    <property type="entry name" value="CARBOXYLASE:PYRUVATE/ACETYL-COA/PROPIONYL-COA CARBOXYLASE"/>
    <property type="match status" value="1"/>
</dbReference>
<dbReference type="PROSITE" id="PS50968">
    <property type="entry name" value="BIOTINYL_LIPOYL"/>
    <property type="match status" value="1"/>
</dbReference>
<keyword evidence="2" id="KW-0436">Ligase</keyword>
<dbReference type="Proteomes" id="UP000241229">
    <property type="component" value="Unassembled WGS sequence"/>
</dbReference>
<evidence type="ECO:0000256" key="3">
    <source>
        <dbReference type="ARBA" id="ARBA00022741"/>
    </source>
</evidence>
<evidence type="ECO:0000256" key="6">
    <source>
        <dbReference type="ARBA" id="ARBA00023267"/>
    </source>
</evidence>
<dbReference type="RefSeq" id="WP_106774957.1">
    <property type="nucleotide sequence ID" value="NZ_PXYK01000032.1"/>
</dbReference>
<accession>A0A2P7RU59</accession>
<dbReference type="SMART" id="SM00878">
    <property type="entry name" value="Biotin_carb_C"/>
    <property type="match status" value="1"/>
</dbReference>
<dbReference type="InterPro" id="IPR001882">
    <property type="entry name" value="Biotin_BS"/>
</dbReference>
<evidence type="ECO:0000259" key="8">
    <source>
        <dbReference type="PROSITE" id="PS50968"/>
    </source>
</evidence>
<dbReference type="InterPro" id="IPR005482">
    <property type="entry name" value="Biotin_COase_C"/>
</dbReference>
<keyword evidence="6" id="KW-0092">Biotin</keyword>
<evidence type="ECO:0000313" key="12">
    <source>
        <dbReference type="Proteomes" id="UP000241229"/>
    </source>
</evidence>
<dbReference type="PROSITE" id="PS00867">
    <property type="entry name" value="CPSASE_2"/>
    <property type="match status" value="1"/>
</dbReference>
<keyword evidence="4 7" id="KW-0067">ATP-binding</keyword>
<dbReference type="InterPro" id="IPR011053">
    <property type="entry name" value="Single_hybrid_motif"/>
</dbReference>
<keyword evidence="3 7" id="KW-0547">Nucleotide-binding</keyword>
<comment type="cofactor">
    <cofactor evidence="1">
        <name>biotin</name>
        <dbReference type="ChEBI" id="CHEBI:57586"/>
    </cofactor>
</comment>
<feature type="domain" description="Biotin carboxylation" evidence="10">
    <location>
        <begin position="1"/>
        <end position="455"/>
    </location>
</feature>
<dbReference type="Pfam" id="PF00364">
    <property type="entry name" value="Biotin_lipoyl"/>
    <property type="match status" value="1"/>
</dbReference>
<dbReference type="InterPro" id="IPR016185">
    <property type="entry name" value="PreATP-grasp_dom_sf"/>
</dbReference>
<feature type="domain" description="Lipoyl-binding" evidence="8">
    <location>
        <begin position="616"/>
        <end position="690"/>
    </location>
</feature>
<proteinExistence type="predicted"/>
<dbReference type="InterPro" id="IPR011054">
    <property type="entry name" value="Rudment_hybrid_motif"/>
</dbReference>
<dbReference type="InterPro" id="IPR011764">
    <property type="entry name" value="Biotin_carboxylation_dom"/>
</dbReference>
<dbReference type="Pfam" id="PF02785">
    <property type="entry name" value="Biotin_carb_C"/>
    <property type="match status" value="1"/>
</dbReference>
<reference evidence="11 12" key="1">
    <citation type="submission" date="2018-03" db="EMBL/GenBank/DDBJ databases">
        <title>The draft genome of Mesorhizobium sp. 6GN-30.</title>
        <authorList>
            <person name="Liu L."/>
            <person name="Li L."/>
            <person name="Wang T."/>
            <person name="Zhang X."/>
            <person name="Liang L."/>
        </authorList>
    </citation>
    <scope>NUCLEOTIDE SEQUENCE [LARGE SCALE GENOMIC DNA]</scope>
    <source>
        <strain evidence="11 12">6GN30</strain>
    </source>
</reference>
<dbReference type="InterPro" id="IPR000089">
    <property type="entry name" value="Biotin_lipoyl"/>
</dbReference>
<dbReference type="InterPro" id="IPR050856">
    <property type="entry name" value="Biotin_carboxylase_complex"/>
</dbReference>
<dbReference type="SUPFAM" id="SSF51230">
    <property type="entry name" value="Single hybrid motif"/>
    <property type="match status" value="1"/>
</dbReference>
<dbReference type="CDD" id="cd06850">
    <property type="entry name" value="biotinyl_domain"/>
    <property type="match status" value="1"/>
</dbReference>
<evidence type="ECO:0000259" key="10">
    <source>
        <dbReference type="PROSITE" id="PS50979"/>
    </source>
</evidence>
<evidence type="ECO:0000256" key="4">
    <source>
        <dbReference type="ARBA" id="ARBA00022840"/>
    </source>
</evidence>
<dbReference type="EMBL" id="PXYK01000032">
    <property type="protein sequence ID" value="PSJ53729.1"/>
    <property type="molecule type" value="Genomic_DNA"/>
</dbReference>